<dbReference type="GO" id="GO:0031411">
    <property type="term" value="C:gas vesicle"/>
    <property type="evidence" value="ECO:0007669"/>
    <property type="project" value="UniProtKB-SubCell"/>
</dbReference>
<evidence type="ECO:0000256" key="5">
    <source>
        <dbReference type="ARBA" id="ARBA00022801"/>
    </source>
</evidence>
<accession>A0A1Z5HWR1</accession>
<evidence type="ECO:0000256" key="6">
    <source>
        <dbReference type="ARBA" id="ARBA00022840"/>
    </source>
</evidence>
<comment type="caution">
    <text evidence="11">The sequence shown here is derived from an EMBL/GenBank/DDBJ whole genome shotgun (WGS) entry which is preliminary data.</text>
</comment>
<dbReference type="InterPro" id="IPR003593">
    <property type="entry name" value="AAA+_ATPase"/>
</dbReference>
<dbReference type="CDD" id="cd00009">
    <property type="entry name" value="AAA"/>
    <property type="match status" value="1"/>
</dbReference>
<evidence type="ECO:0000256" key="9">
    <source>
        <dbReference type="ARBA" id="ARBA00049360"/>
    </source>
</evidence>
<evidence type="ECO:0000256" key="1">
    <source>
        <dbReference type="ARBA" id="ARBA00004496"/>
    </source>
</evidence>
<dbReference type="GO" id="GO:0031412">
    <property type="term" value="P:gas vesicle organization"/>
    <property type="evidence" value="ECO:0007669"/>
    <property type="project" value="InterPro"/>
</dbReference>
<sequence length="281" mass="31622">MSSNVKVQPQGGFVETPYIKDLVTRALAYLQAGFAVHFCGPAGTGKTTLALHVAQKLGRPVALTYGNSDFNPTDLIGGIYGYKERKVIDNFIHSVLKTEEEMTFRWTDAALTEACRKGYTLVYDEFTRSRPETNNVLLGVLEEKLLQLPPVKIGDTWLKVHPDFRAIFTSNPEEYAGVYRSQDALRDRMITINLDHFDEETEIAVTAAKSGLPLEDARRVVKIVRDYRTKKEYEYVPTVRASIAIAKVTRLQGLKPNNSDPFFRQICLDILTSQSNRAVTN</sequence>
<evidence type="ECO:0000256" key="8">
    <source>
        <dbReference type="ARBA" id="ARBA00035108"/>
    </source>
</evidence>
<protein>
    <submittedName>
        <fullName evidence="11">Gas vesicle protein GvpN</fullName>
    </submittedName>
</protein>
<comment type="subcellular location">
    <subcellularLocation>
        <location evidence="1">Cytoplasm</location>
    </subcellularLocation>
    <subcellularLocation>
        <location evidence="8">Gas vesicle</location>
    </subcellularLocation>
</comment>
<dbReference type="Gene3D" id="3.40.50.300">
    <property type="entry name" value="P-loop containing nucleotide triphosphate hydrolases"/>
    <property type="match status" value="1"/>
</dbReference>
<comment type="similarity">
    <text evidence="2">Belongs to the CbbQ/NirQ/NorQ/GpvN family.</text>
</comment>
<dbReference type="Pfam" id="PF07728">
    <property type="entry name" value="AAA_5"/>
    <property type="match status" value="1"/>
</dbReference>
<keyword evidence="12" id="KW-1185">Reference proteome</keyword>
<keyword evidence="4" id="KW-0547">Nucleotide-binding</keyword>
<evidence type="ECO:0000256" key="3">
    <source>
        <dbReference type="ARBA" id="ARBA00022490"/>
    </source>
</evidence>
<dbReference type="GO" id="GO:0005737">
    <property type="term" value="C:cytoplasm"/>
    <property type="evidence" value="ECO:0007669"/>
    <property type="project" value="UniProtKB-SubCell"/>
</dbReference>
<dbReference type="SMART" id="SM00382">
    <property type="entry name" value="AAA"/>
    <property type="match status" value="1"/>
</dbReference>
<dbReference type="RefSeq" id="WP_088555000.1">
    <property type="nucleotide sequence ID" value="NZ_BDGJ01000195.1"/>
</dbReference>
<evidence type="ECO:0000313" key="11">
    <source>
        <dbReference type="EMBL" id="GAW93966.1"/>
    </source>
</evidence>
<dbReference type="GO" id="GO:0016887">
    <property type="term" value="F:ATP hydrolysis activity"/>
    <property type="evidence" value="ECO:0007669"/>
    <property type="project" value="InterPro"/>
</dbReference>
<evidence type="ECO:0000313" key="12">
    <source>
        <dbReference type="Proteomes" id="UP000197032"/>
    </source>
</evidence>
<comment type="catalytic activity">
    <reaction evidence="9">
        <text>ATP + H2O = ADP + phosphate + H(+)</text>
        <dbReference type="Rhea" id="RHEA:13065"/>
        <dbReference type="ChEBI" id="CHEBI:15377"/>
        <dbReference type="ChEBI" id="CHEBI:15378"/>
        <dbReference type="ChEBI" id="CHEBI:30616"/>
        <dbReference type="ChEBI" id="CHEBI:43474"/>
        <dbReference type="ChEBI" id="CHEBI:456216"/>
    </reaction>
</comment>
<organism evidence="11 12">
    <name type="scientific">Calderihabitans maritimus</name>
    <dbReference type="NCBI Taxonomy" id="1246530"/>
    <lineage>
        <taxon>Bacteria</taxon>
        <taxon>Bacillati</taxon>
        <taxon>Bacillota</taxon>
        <taxon>Clostridia</taxon>
        <taxon>Neomoorellales</taxon>
        <taxon>Calderihabitantaceae</taxon>
        <taxon>Calderihabitans</taxon>
    </lineage>
</organism>
<dbReference type="OrthoDB" id="9808317at2"/>
<evidence type="ECO:0000256" key="7">
    <source>
        <dbReference type="ARBA" id="ARBA00022987"/>
    </source>
</evidence>
<dbReference type="InterPro" id="IPR050764">
    <property type="entry name" value="CbbQ/NirQ/NorQ/GpvN"/>
</dbReference>
<keyword evidence="7" id="KW-0304">Gas vesicle</keyword>
<dbReference type="NCBIfam" id="TIGR02640">
    <property type="entry name" value="gas_vesic_GvpN"/>
    <property type="match status" value="1"/>
</dbReference>
<keyword evidence="5" id="KW-0378">Hydrolase</keyword>
<dbReference type="EMBL" id="BDGJ01000195">
    <property type="protein sequence ID" value="GAW93966.1"/>
    <property type="molecule type" value="Genomic_DNA"/>
</dbReference>
<keyword evidence="3" id="KW-0963">Cytoplasm</keyword>
<keyword evidence="6" id="KW-0067">ATP-binding</keyword>
<dbReference type="InterPro" id="IPR011704">
    <property type="entry name" value="ATPase_dyneun-rel_AAA"/>
</dbReference>
<dbReference type="SUPFAM" id="SSF52540">
    <property type="entry name" value="P-loop containing nucleoside triphosphate hydrolases"/>
    <property type="match status" value="1"/>
</dbReference>
<dbReference type="AlphaFoldDB" id="A0A1Z5HWR1"/>
<dbReference type="InterPro" id="IPR027417">
    <property type="entry name" value="P-loop_NTPase"/>
</dbReference>
<dbReference type="InterPro" id="IPR013462">
    <property type="entry name" value="Gas-vesicle_GvpN"/>
</dbReference>
<reference evidence="12" key="1">
    <citation type="journal article" date="2017" name="Appl. Environ. Microbiol.">
        <title>Genomic Analysis of Calderihabitans maritimus KKC1, a Thermophilic, Hydrogenogenic, Carboxydotrophic Bacterium Isolated from Marine Sediment.</title>
        <authorList>
            <person name="Omae K."/>
            <person name="Yoneda Y."/>
            <person name="Fukuyama Y."/>
            <person name="Yoshida T."/>
            <person name="Sako Y."/>
        </authorList>
    </citation>
    <scope>NUCLEOTIDE SEQUENCE [LARGE SCALE GENOMIC DNA]</scope>
    <source>
        <strain evidence="12">KKC1</strain>
    </source>
</reference>
<dbReference type="Proteomes" id="UP000197032">
    <property type="component" value="Unassembled WGS sequence"/>
</dbReference>
<feature type="domain" description="AAA+ ATPase" evidence="10">
    <location>
        <begin position="32"/>
        <end position="200"/>
    </location>
</feature>
<proteinExistence type="inferred from homology"/>
<dbReference type="GO" id="GO:0005524">
    <property type="term" value="F:ATP binding"/>
    <property type="evidence" value="ECO:0007669"/>
    <property type="project" value="UniProtKB-KW"/>
</dbReference>
<evidence type="ECO:0000256" key="4">
    <source>
        <dbReference type="ARBA" id="ARBA00022741"/>
    </source>
</evidence>
<name>A0A1Z5HWR1_9FIRM</name>
<dbReference type="PANTHER" id="PTHR42759:SF1">
    <property type="entry name" value="MAGNESIUM-CHELATASE SUBUNIT CHLD"/>
    <property type="match status" value="1"/>
</dbReference>
<dbReference type="PANTHER" id="PTHR42759">
    <property type="entry name" value="MOXR FAMILY PROTEIN"/>
    <property type="match status" value="1"/>
</dbReference>
<evidence type="ECO:0000256" key="2">
    <source>
        <dbReference type="ARBA" id="ARBA00009417"/>
    </source>
</evidence>
<evidence type="ECO:0000259" key="10">
    <source>
        <dbReference type="SMART" id="SM00382"/>
    </source>
</evidence>
<gene>
    <name evidence="11" type="ORF">KKC1_30860</name>
</gene>